<dbReference type="RefSeq" id="WP_262567411.1">
    <property type="nucleotide sequence ID" value="NZ_JAPFCC010000001.1"/>
</dbReference>
<dbReference type="Pfam" id="PF00126">
    <property type="entry name" value="HTH_1"/>
    <property type="match status" value="1"/>
</dbReference>
<dbReference type="InterPro" id="IPR000847">
    <property type="entry name" value="LysR_HTH_N"/>
</dbReference>
<dbReference type="SUPFAM" id="SSF46785">
    <property type="entry name" value="Winged helix' DNA-binding domain"/>
    <property type="match status" value="1"/>
</dbReference>
<evidence type="ECO:0000256" key="2">
    <source>
        <dbReference type="ARBA" id="ARBA00023015"/>
    </source>
</evidence>
<evidence type="ECO:0000313" key="6">
    <source>
        <dbReference type="EMBL" id="MCW7552450.1"/>
    </source>
</evidence>
<reference evidence="6 7" key="1">
    <citation type="submission" date="2022-10" db="EMBL/GenBank/DDBJ databases">
        <title>High-quality genome sequences of two octocoral-associated bacteria, Endozoicomonas euniceicola EF212 and Endozoicomonas gorgoniicola PS125.</title>
        <authorList>
            <person name="Chiou Y.-J."/>
            <person name="Chen Y.-H."/>
        </authorList>
    </citation>
    <scope>NUCLEOTIDE SEQUENCE [LARGE SCALE GENOMIC DNA]</scope>
    <source>
        <strain evidence="6 7">PS125</strain>
    </source>
</reference>
<protein>
    <submittedName>
        <fullName evidence="6">LysR family transcriptional regulator</fullName>
    </submittedName>
</protein>
<dbReference type="Pfam" id="PF03466">
    <property type="entry name" value="LysR_substrate"/>
    <property type="match status" value="1"/>
</dbReference>
<comment type="similarity">
    <text evidence="1">Belongs to the LysR transcriptional regulatory family.</text>
</comment>
<dbReference type="InterPro" id="IPR058163">
    <property type="entry name" value="LysR-type_TF_proteobact-type"/>
</dbReference>
<keyword evidence="7" id="KW-1185">Reference proteome</keyword>
<dbReference type="InterPro" id="IPR036390">
    <property type="entry name" value="WH_DNA-bd_sf"/>
</dbReference>
<evidence type="ECO:0000313" key="7">
    <source>
        <dbReference type="Proteomes" id="UP001209854"/>
    </source>
</evidence>
<name>A0ABT3MSU0_9GAMM</name>
<dbReference type="Gene3D" id="3.40.190.10">
    <property type="entry name" value="Periplasmic binding protein-like II"/>
    <property type="match status" value="1"/>
</dbReference>
<dbReference type="PANTHER" id="PTHR30537:SF30">
    <property type="entry name" value="TRANSCRIPTIONAL REGULATOR-RELATED"/>
    <property type="match status" value="1"/>
</dbReference>
<dbReference type="PROSITE" id="PS50931">
    <property type="entry name" value="HTH_LYSR"/>
    <property type="match status" value="1"/>
</dbReference>
<keyword evidence="3" id="KW-0238">DNA-binding</keyword>
<comment type="caution">
    <text evidence="6">The sequence shown here is derived from an EMBL/GenBank/DDBJ whole genome shotgun (WGS) entry which is preliminary data.</text>
</comment>
<dbReference type="PANTHER" id="PTHR30537">
    <property type="entry name" value="HTH-TYPE TRANSCRIPTIONAL REGULATOR"/>
    <property type="match status" value="1"/>
</dbReference>
<dbReference type="InterPro" id="IPR036388">
    <property type="entry name" value="WH-like_DNA-bd_sf"/>
</dbReference>
<accession>A0ABT3MSU0</accession>
<dbReference type="EMBL" id="JAPFCC010000001">
    <property type="protein sequence ID" value="MCW7552450.1"/>
    <property type="molecule type" value="Genomic_DNA"/>
</dbReference>
<sequence length="203" mass="22301">MKTFSLNRLKQIAVFCQVIDNGTMRAAAEHLNMTPSAISQQLNLLEKELGITLIYRSTRRLSLSEAGERYYRHGKEMLTAAEDANDAISEIKSSLDGELRISAPVGLASLPLAQALKGLLIKNPGLKLTILANDHEINLVSEQIDIAIRIGKPSESSFVFYPAVPDDNTSIVVQNYFIVSKNQRQPTPCTLSASLNILLPLKP</sequence>
<evidence type="ECO:0000256" key="4">
    <source>
        <dbReference type="ARBA" id="ARBA00023163"/>
    </source>
</evidence>
<evidence type="ECO:0000256" key="1">
    <source>
        <dbReference type="ARBA" id="ARBA00009437"/>
    </source>
</evidence>
<evidence type="ECO:0000259" key="5">
    <source>
        <dbReference type="PROSITE" id="PS50931"/>
    </source>
</evidence>
<dbReference type="InterPro" id="IPR005119">
    <property type="entry name" value="LysR_subst-bd"/>
</dbReference>
<keyword evidence="4" id="KW-0804">Transcription</keyword>
<proteinExistence type="inferred from homology"/>
<dbReference type="SUPFAM" id="SSF53850">
    <property type="entry name" value="Periplasmic binding protein-like II"/>
    <property type="match status" value="1"/>
</dbReference>
<dbReference type="Gene3D" id="1.10.10.10">
    <property type="entry name" value="Winged helix-like DNA-binding domain superfamily/Winged helix DNA-binding domain"/>
    <property type="match status" value="1"/>
</dbReference>
<gene>
    <name evidence="6" type="ORF">NX722_07290</name>
</gene>
<evidence type="ECO:0000256" key="3">
    <source>
        <dbReference type="ARBA" id="ARBA00023125"/>
    </source>
</evidence>
<organism evidence="6 7">
    <name type="scientific">Endozoicomonas gorgoniicola</name>
    <dbReference type="NCBI Taxonomy" id="1234144"/>
    <lineage>
        <taxon>Bacteria</taxon>
        <taxon>Pseudomonadati</taxon>
        <taxon>Pseudomonadota</taxon>
        <taxon>Gammaproteobacteria</taxon>
        <taxon>Oceanospirillales</taxon>
        <taxon>Endozoicomonadaceae</taxon>
        <taxon>Endozoicomonas</taxon>
    </lineage>
</organism>
<feature type="domain" description="HTH lysR-type" evidence="5">
    <location>
        <begin position="7"/>
        <end position="64"/>
    </location>
</feature>
<dbReference type="Proteomes" id="UP001209854">
    <property type="component" value="Unassembled WGS sequence"/>
</dbReference>
<keyword evidence="2" id="KW-0805">Transcription regulation</keyword>